<dbReference type="Proteomes" id="UP000054375">
    <property type="component" value="Unassembled WGS sequence"/>
</dbReference>
<comment type="caution">
    <text evidence="1">The sequence shown here is derived from an EMBL/GenBank/DDBJ whole genome shotgun (WGS) entry which is preliminary data.</text>
</comment>
<organism evidence="1 2">
    <name type="scientific">Streptomyces griseorubiginosus</name>
    <dbReference type="NCBI Taxonomy" id="67304"/>
    <lineage>
        <taxon>Bacteria</taxon>
        <taxon>Bacillati</taxon>
        <taxon>Actinomycetota</taxon>
        <taxon>Actinomycetes</taxon>
        <taxon>Kitasatosporales</taxon>
        <taxon>Streptomycetaceae</taxon>
        <taxon>Streptomyces</taxon>
    </lineage>
</organism>
<sequence length="66" mass="7596">MPGCLQDGDYLSRETQILIQHLRRGLPLRVFEQQKRLCAFLDSTLAGRRRSRAWYAAGPISQHSEP</sequence>
<reference evidence="1 2" key="1">
    <citation type="submission" date="2015-10" db="EMBL/GenBank/DDBJ databases">
        <title>Draft genome sequence of Streptomyces griseorubiginosus DSM 40469, type strain for the species Streptomyces griseorubiginosus.</title>
        <authorList>
            <person name="Ruckert C."/>
            <person name="Winkler A."/>
            <person name="Kalinowski J."/>
            <person name="Kampfer P."/>
            <person name="Glaeser S."/>
        </authorList>
    </citation>
    <scope>NUCLEOTIDE SEQUENCE [LARGE SCALE GENOMIC DNA]</scope>
    <source>
        <strain evidence="1 2">DSM 40469</strain>
    </source>
</reference>
<proteinExistence type="predicted"/>
<dbReference type="EMBL" id="LMWV01000052">
    <property type="protein sequence ID" value="KUN58132.1"/>
    <property type="molecule type" value="Genomic_DNA"/>
</dbReference>
<name>A0A101RM52_9ACTN</name>
<evidence type="ECO:0000313" key="1">
    <source>
        <dbReference type="EMBL" id="KUN58132.1"/>
    </source>
</evidence>
<accession>A0A101RM52</accession>
<gene>
    <name evidence="1" type="ORF">AQJ54_42865</name>
</gene>
<evidence type="ECO:0000313" key="2">
    <source>
        <dbReference type="Proteomes" id="UP000054375"/>
    </source>
</evidence>
<keyword evidence="2" id="KW-1185">Reference proteome</keyword>
<dbReference type="AlphaFoldDB" id="A0A101RM52"/>
<protein>
    <submittedName>
        <fullName evidence="1">Uncharacterized protein</fullName>
    </submittedName>
</protein>